<comment type="caution">
    <text evidence="1">The sequence shown here is derived from an EMBL/GenBank/DDBJ whole genome shotgun (WGS) entry which is preliminary data.</text>
</comment>
<sequence length="45" mass="5260">MNDSPQILLAHHLKALKLPTFYREYEKIAKQCRRKALIIADTCCD</sequence>
<keyword evidence="2" id="KW-1185">Reference proteome</keyword>
<gene>
    <name evidence="1" type="ORF">MAIT1_04927</name>
</gene>
<protein>
    <submittedName>
        <fullName evidence="1">Putative potative transposase</fullName>
    </submittedName>
</protein>
<evidence type="ECO:0000313" key="1">
    <source>
        <dbReference type="EMBL" id="OSM08747.1"/>
    </source>
</evidence>
<dbReference type="EMBL" id="LVJN01000003">
    <property type="protein sequence ID" value="OSM08747.1"/>
    <property type="molecule type" value="Genomic_DNA"/>
</dbReference>
<name>A0A1Y2KA93_9PROT</name>
<dbReference type="Proteomes" id="UP000194003">
    <property type="component" value="Unassembled WGS sequence"/>
</dbReference>
<proteinExistence type="predicted"/>
<organism evidence="1 2">
    <name type="scientific">Magnetofaba australis IT-1</name>
    <dbReference type="NCBI Taxonomy" id="1434232"/>
    <lineage>
        <taxon>Bacteria</taxon>
        <taxon>Pseudomonadati</taxon>
        <taxon>Pseudomonadota</taxon>
        <taxon>Magnetococcia</taxon>
        <taxon>Magnetococcales</taxon>
        <taxon>Magnetococcaceae</taxon>
        <taxon>Magnetofaba</taxon>
    </lineage>
</organism>
<reference evidence="1 2" key="1">
    <citation type="journal article" date="2016" name="BMC Genomics">
        <title>Combined genomic and structural analyses of a cultured magnetotactic bacterium reveals its niche adaptation to a dynamic environment.</title>
        <authorList>
            <person name="Araujo A.C."/>
            <person name="Morillo V."/>
            <person name="Cypriano J."/>
            <person name="Teixeira L.C."/>
            <person name="Leao P."/>
            <person name="Lyra S."/>
            <person name="Almeida L.G."/>
            <person name="Bazylinski D.A."/>
            <person name="Vasconcellos A.T."/>
            <person name="Abreu F."/>
            <person name="Lins U."/>
        </authorList>
    </citation>
    <scope>NUCLEOTIDE SEQUENCE [LARGE SCALE GENOMIC DNA]</scope>
    <source>
        <strain evidence="1 2">IT-1</strain>
    </source>
</reference>
<dbReference type="STRING" id="1434232.MAIT1_04927"/>
<evidence type="ECO:0000313" key="2">
    <source>
        <dbReference type="Proteomes" id="UP000194003"/>
    </source>
</evidence>
<dbReference type="RefSeq" id="WP_241893378.1">
    <property type="nucleotide sequence ID" value="NZ_LVJN01000003.1"/>
</dbReference>
<dbReference type="AlphaFoldDB" id="A0A1Y2KA93"/>
<accession>A0A1Y2KA93</accession>